<sequence>MLRLRGNASKASPWPVGKRIWIPEGKAAAKTVLVMKQCNKGRLVPFYGMREIRKTDHEFARGVKYSGETHRRIAEVTVAPVTPELWNEGITEGVKVWKEATRKKQKPSNESHDPILS</sequence>
<dbReference type="EMBL" id="GL883140">
    <property type="protein sequence ID" value="EGG01155.1"/>
    <property type="molecule type" value="Genomic_DNA"/>
</dbReference>
<dbReference type="GeneID" id="18924310"/>
<name>F4S2D4_MELLP</name>
<keyword evidence="2" id="KW-1185">Reference proteome</keyword>
<dbReference type="RefSeq" id="XP_007415505.1">
    <property type="nucleotide sequence ID" value="XM_007415443.1"/>
</dbReference>
<dbReference type="KEGG" id="mlr:MELLADRAFT_111204"/>
<organism evidence="2">
    <name type="scientific">Melampsora larici-populina (strain 98AG31 / pathotype 3-4-7)</name>
    <name type="common">Poplar leaf rust fungus</name>
    <dbReference type="NCBI Taxonomy" id="747676"/>
    <lineage>
        <taxon>Eukaryota</taxon>
        <taxon>Fungi</taxon>
        <taxon>Dikarya</taxon>
        <taxon>Basidiomycota</taxon>
        <taxon>Pucciniomycotina</taxon>
        <taxon>Pucciniomycetes</taxon>
        <taxon>Pucciniales</taxon>
        <taxon>Melampsoraceae</taxon>
        <taxon>Melampsora</taxon>
    </lineage>
</organism>
<gene>
    <name evidence="1" type="ORF">MELLADRAFT_111204</name>
</gene>
<accession>F4S2D4</accession>
<protein>
    <submittedName>
        <fullName evidence="1">Uncharacterized protein</fullName>
    </submittedName>
</protein>
<proteinExistence type="predicted"/>
<evidence type="ECO:0000313" key="1">
    <source>
        <dbReference type="EMBL" id="EGG01155.1"/>
    </source>
</evidence>
<dbReference type="AlphaFoldDB" id="F4S2D4"/>
<evidence type="ECO:0000313" key="2">
    <source>
        <dbReference type="Proteomes" id="UP000001072"/>
    </source>
</evidence>
<dbReference type="Proteomes" id="UP000001072">
    <property type="component" value="Unassembled WGS sequence"/>
</dbReference>
<reference evidence="2" key="1">
    <citation type="journal article" date="2011" name="Proc. Natl. Acad. Sci. U.S.A.">
        <title>Obligate biotrophy features unraveled by the genomic analysis of rust fungi.</title>
        <authorList>
            <person name="Duplessis S."/>
            <person name="Cuomo C.A."/>
            <person name="Lin Y.-C."/>
            <person name="Aerts A."/>
            <person name="Tisserant E."/>
            <person name="Veneault-Fourrey C."/>
            <person name="Joly D.L."/>
            <person name="Hacquard S."/>
            <person name="Amselem J."/>
            <person name="Cantarel B.L."/>
            <person name="Chiu R."/>
            <person name="Coutinho P.M."/>
            <person name="Feau N."/>
            <person name="Field M."/>
            <person name="Frey P."/>
            <person name="Gelhaye E."/>
            <person name="Goldberg J."/>
            <person name="Grabherr M.G."/>
            <person name="Kodira C.D."/>
            <person name="Kohler A."/>
            <person name="Kuees U."/>
            <person name="Lindquist E.A."/>
            <person name="Lucas S.M."/>
            <person name="Mago R."/>
            <person name="Mauceli E."/>
            <person name="Morin E."/>
            <person name="Murat C."/>
            <person name="Pangilinan J.L."/>
            <person name="Park R."/>
            <person name="Pearson M."/>
            <person name="Quesneville H."/>
            <person name="Rouhier N."/>
            <person name="Sakthikumar S."/>
            <person name="Salamov A.A."/>
            <person name="Schmutz J."/>
            <person name="Selles B."/>
            <person name="Shapiro H."/>
            <person name="Tanguay P."/>
            <person name="Tuskan G.A."/>
            <person name="Henrissat B."/>
            <person name="Van de Peer Y."/>
            <person name="Rouze P."/>
            <person name="Ellis J.G."/>
            <person name="Dodds P.N."/>
            <person name="Schein J.E."/>
            <person name="Zhong S."/>
            <person name="Hamelin R.C."/>
            <person name="Grigoriev I.V."/>
            <person name="Szabo L.J."/>
            <person name="Martin F."/>
        </authorList>
    </citation>
    <scope>NUCLEOTIDE SEQUENCE [LARGE SCALE GENOMIC DNA]</scope>
    <source>
        <strain evidence="2">98AG31 / pathotype 3-4-7</strain>
    </source>
</reference>
<dbReference type="VEuPathDB" id="FungiDB:MELLADRAFT_111204"/>
<dbReference type="InParanoid" id="F4S2D4"/>
<dbReference type="HOGENOM" id="CLU_2085353_0_0_1"/>